<dbReference type="InterPro" id="IPR036236">
    <property type="entry name" value="Znf_C2H2_sf"/>
</dbReference>
<keyword evidence="9" id="KW-1185">Reference proteome</keyword>
<comment type="caution">
    <text evidence="8">The sequence shown here is derived from an EMBL/GenBank/DDBJ whole genome shotgun (WGS) entry which is preliminary data.</text>
</comment>
<dbReference type="GO" id="GO:0031519">
    <property type="term" value="C:PcG protein complex"/>
    <property type="evidence" value="ECO:0007669"/>
    <property type="project" value="TreeGrafter"/>
</dbReference>
<dbReference type="PROSITE" id="PS00028">
    <property type="entry name" value="ZINC_FINGER_C2H2_1"/>
    <property type="match status" value="2"/>
</dbReference>
<evidence type="ECO:0000256" key="3">
    <source>
        <dbReference type="ARBA" id="ARBA00022771"/>
    </source>
</evidence>
<dbReference type="SUPFAM" id="SSF57667">
    <property type="entry name" value="beta-beta-alpha zinc fingers"/>
    <property type="match status" value="3"/>
</dbReference>
<keyword evidence="3 5" id="KW-0863">Zinc-finger</keyword>
<dbReference type="Pfam" id="PF00096">
    <property type="entry name" value="zf-C2H2"/>
    <property type="match status" value="3"/>
</dbReference>
<dbReference type="Proteomes" id="UP000789831">
    <property type="component" value="Unassembled WGS sequence"/>
</dbReference>
<dbReference type="GO" id="GO:0000981">
    <property type="term" value="F:DNA-binding transcription factor activity, RNA polymerase II-specific"/>
    <property type="evidence" value="ECO:0007669"/>
    <property type="project" value="TreeGrafter"/>
</dbReference>
<feature type="region of interest" description="Disordered" evidence="6">
    <location>
        <begin position="69"/>
        <end position="99"/>
    </location>
</feature>
<gene>
    <name evidence="8" type="ORF">AGERDE_LOCUS3571</name>
</gene>
<keyword evidence="1" id="KW-0479">Metal-binding</keyword>
<evidence type="ECO:0000256" key="5">
    <source>
        <dbReference type="PROSITE-ProRule" id="PRU00042"/>
    </source>
</evidence>
<keyword evidence="2" id="KW-0677">Repeat</keyword>
<dbReference type="PROSITE" id="PS50157">
    <property type="entry name" value="ZINC_FINGER_C2H2_2"/>
    <property type="match status" value="3"/>
</dbReference>
<feature type="region of interest" description="Disordered" evidence="6">
    <location>
        <begin position="327"/>
        <end position="346"/>
    </location>
</feature>
<accession>A0A9N8WMJ2</accession>
<dbReference type="GO" id="GO:0008270">
    <property type="term" value="F:zinc ion binding"/>
    <property type="evidence" value="ECO:0007669"/>
    <property type="project" value="UniProtKB-KW"/>
</dbReference>
<dbReference type="GO" id="GO:0005667">
    <property type="term" value="C:transcription regulator complex"/>
    <property type="evidence" value="ECO:0007669"/>
    <property type="project" value="TreeGrafter"/>
</dbReference>
<feature type="domain" description="C2H2-type" evidence="7">
    <location>
        <begin position="405"/>
        <end position="432"/>
    </location>
</feature>
<dbReference type="GO" id="GO:0000785">
    <property type="term" value="C:chromatin"/>
    <property type="evidence" value="ECO:0007669"/>
    <property type="project" value="TreeGrafter"/>
</dbReference>
<dbReference type="Gene3D" id="3.30.160.60">
    <property type="entry name" value="Classic Zinc Finger"/>
    <property type="match status" value="3"/>
</dbReference>
<dbReference type="PANTHER" id="PTHR14003">
    <property type="entry name" value="TRANSCRIPTIONAL REPRESSOR PROTEIN YY"/>
    <property type="match status" value="1"/>
</dbReference>
<name>A0A9N8WMJ2_9GLOM</name>
<dbReference type="PANTHER" id="PTHR14003:SF19">
    <property type="entry name" value="YY2 TRANSCRIPTION FACTOR"/>
    <property type="match status" value="1"/>
</dbReference>
<dbReference type="SMART" id="SM00355">
    <property type="entry name" value="ZnF_C2H2"/>
    <property type="match status" value="3"/>
</dbReference>
<feature type="compositionally biased region" description="Pro residues" evidence="6">
    <location>
        <begin position="82"/>
        <end position="92"/>
    </location>
</feature>
<sequence length="458" mass="51400">MMKHHQQNDSNYHSEATITPTICSIAAPFCPDFEHELSTESVLNSNSSNTNNNSTTTITTATVNMATMKECSSSPMEQPLTPHSPTPPPPSHQPEELQLQRQQLDDQVVPPDLDNLGLFTPVDELNQKYEIPYYNNHSDTLTYSATSMPQQSIFDNDYNVALTLAKDMSIPHFSYPQDESQLFTTMAECFPIQANVEDVQSYVNGLASPDLSQHSKFSPHSTFSPLSPLSPLDEQTSLFDFDTKVYSHDMPPSLDSRDFFASDSFVHNKSFDETLFLRKFAGASIKHESESHVYRRNKSSSQQHAPYPIPSPTNSDISQRLHIETALAPPPTKSSRRTTKSAAPFACPHEHCPKTFTRQYNLKSHLRTHTDERPFICNYPGCPRAFARQHDLKRHQKLHLGLKPHVCTNCGRAFARLDALNRHLRSDNAAQCAQATLAANRINADMVKLSELFVAGQV</sequence>
<dbReference type="FunFam" id="3.30.160.60:FF:000446">
    <property type="entry name" value="Zinc finger protein"/>
    <property type="match status" value="1"/>
</dbReference>
<evidence type="ECO:0000256" key="2">
    <source>
        <dbReference type="ARBA" id="ARBA00022737"/>
    </source>
</evidence>
<feature type="region of interest" description="Disordered" evidence="6">
    <location>
        <begin position="288"/>
        <end position="316"/>
    </location>
</feature>
<dbReference type="FunFam" id="3.30.160.60:FF:000125">
    <property type="entry name" value="Putative zinc finger protein 143"/>
    <property type="match status" value="2"/>
</dbReference>
<evidence type="ECO:0000256" key="6">
    <source>
        <dbReference type="SAM" id="MobiDB-lite"/>
    </source>
</evidence>
<dbReference type="GO" id="GO:0000978">
    <property type="term" value="F:RNA polymerase II cis-regulatory region sequence-specific DNA binding"/>
    <property type="evidence" value="ECO:0007669"/>
    <property type="project" value="TreeGrafter"/>
</dbReference>
<proteinExistence type="predicted"/>
<keyword evidence="4" id="KW-0862">Zinc</keyword>
<protein>
    <submittedName>
        <fullName evidence="8">10783_t:CDS:1</fullName>
    </submittedName>
</protein>
<feature type="domain" description="C2H2-type" evidence="7">
    <location>
        <begin position="375"/>
        <end position="404"/>
    </location>
</feature>
<organism evidence="8 9">
    <name type="scientific">Ambispora gerdemannii</name>
    <dbReference type="NCBI Taxonomy" id="144530"/>
    <lineage>
        <taxon>Eukaryota</taxon>
        <taxon>Fungi</taxon>
        <taxon>Fungi incertae sedis</taxon>
        <taxon>Mucoromycota</taxon>
        <taxon>Glomeromycotina</taxon>
        <taxon>Glomeromycetes</taxon>
        <taxon>Archaeosporales</taxon>
        <taxon>Ambisporaceae</taxon>
        <taxon>Ambispora</taxon>
    </lineage>
</organism>
<evidence type="ECO:0000313" key="9">
    <source>
        <dbReference type="Proteomes" id="UP000789831"/>
    </source>
</evidence>
<dbReference type="OrthoDB" id="8117402at2759"/>
<evidence type="ECO:0000256" key="1">
    <source>
        <dbReference type="ARBA" id="ARBA00022723"/>
    </source>
</evidence>
<dbReference type="EMBL" id="CAJVPL010000360">
    <property type="protein sequence ID" value="CAG8487558.1"/>
    <property type="molecule type" value="Genomic_DNA"/>
</dbReference>
<evidence type="ECO:0000313" key="8">
    <source>
        <dbReference type="EMBL" id="CAG8487558.1"/>
    </source>
</evidence>
<dbReference type="AlphaFoldDB" id="A0A9N8WMJ2"/>
<evidence type="ECO:0000259" key="7">
    <source>
        <dbReference type="PROSITE" id="PS50157"/>
    </source>
</evidence>
<reference evidence="8" key="1">
    <citation type="submission" date="2021-06" db="EMBL/GenBank/DDBJ databases">
        <authorList>
            <person name="Kallberg Y."/>
            <person name="Tangrot J."/>
            <person name="Rosling A."/>
        </authorList>
    </citation>
    <scope>NUCLEOTIDE SEQUENCE</scope>
    <source>
        <strain evidence="8">MT106</strain>
    </source>
</reference>
<dbReference type="InterPro" id="IPR013087">
    <property type="entry name" value="Znf_C2H2_type"/>
</dbReference>
<feature type="domain" description="C2H2-type" evidence="7">
    <location>
        <begin position="345"/>
        <end position="374"/>
    </location>
</feature>
<evidence type="ECO:0000256" key="4">
    <source>
        <dbReference type="ARBA" id="ARBA00022833"/>
    </source>
</evidence>